<feature type="region of interest" description="Disordered" evidence="1">
    <location>
        <begin position="18"/>
        <end position="118"/>
    </location>
</feature>
<comment type="caution">
    <text evidence="2">The sequence shown here is derived from an EMBL/GenBank/DDBJ whole genome shotgun (WGS) entry which is preliminary data.</text>
</comment>
<organism evidence="2 3">
    <name type="scientific">Gordonia jacobaea</name>
    <dbReference type="NCBI Taxonomy" id="122202"/>
    <lineage>
        <taxon>Bacteria</taxon>
        <taxon>Bacillati</taxon>
        <taxon>Actinomycetota</taxon>
        <taxon>Actinomycetes</taxon>
        <taxon>Mycobacteriales</taxon>
        <taxon>Gordoniaceae</taxon>
        <taxon>Gordonia</taxon>
    </lineage>
</organism>
<evidence type="ECO:0008006" key="4">
    <source>
        <dbReference type="Google" id="ProtNLM"/>
    </source>
</evidence>
<evidence type="ECO:0000313" key="2">
    <source>
        <dbReference type="EMBL" id="KNA92175.1"/>
    </source>
</evidence>
<dbReference type="EMBL" id="LDTZ01000015">
    <property type="protein sequence ID" value="KNA92175.1"/>
    <property type="molecule type" value="Genomic_DNA"/>
</dbReference>
<feature type="compositionally biased region" description="Basic and acidic residues" evidence="1">
    <location>
        <begin position="58"/>
        <end position="69"/>
    </location>
</feature>
<proteinExistence type="predicted"/>
<gene>
    <name evidence="2" type="ORF">ABW18_08550</name>
</gene>
<protein>
    <recommendedName>
        <fullName evidence="4">Secreted protein</fullName>
    </recommendedName>
</protein>
<dbReference type="Proteomes" id="UP000037247">
    <property type="component" value="Unassembled WGS sequence"/>
</dbReference>
<evidence type="ECO:0000256" key="1">
    <source>
        <dbReference type="SAM" id="MobiDB-lite"/>
    </source>
</evidence>
<sequence length="118" mass="12343">MGSVLCWFARRASSSFAKTCSTRAPPSASVTKTAQTPEPDFPVVSGSGAARRAGCSKTVDHATPDDGEPRNLPTMSRRPSPASRANRSKSSGSMPNGLLPAIVYLPASTRRTPDCPPV</sequence>
<evidence type="ECO:0000313" key="3">
    <source>
        <dbReference type="Proteomes" id="UP000037247"/>
    </source>
</evidence>
<accession>A0ABR5IEL4</accession>
<name>A0ABR5IEL4_9ACTN</name>
<keyword evidence="3" id="KW-1185">Reference proteome</keyword>
<feature type="compositionally biased region" description="Low complexity" evidence="1">
    <location>
        <begin position="76"/>
        <end position="91"/>
    </location>
</feature>
<reference evidence="2 3" key="1">
    <citation type="submission" date="2015-05" db="EMBL/GenBank/DDBJ databases">
        <title>Draft genome sequence of the bacterium Gordonia jacobaea a new member of the Gordonia genus.</title>
        <authorList>
            <person name="Jimenez-Galisteo G."/>
            <person name="Dominguez A."/>
            <person name="Munoz E."/>
            <person name="Vinas M."/>
        </authorList>
    </citation>
    <scope>NUCLEOTIDE SEQUENCE [LARGE SCALE GENOMIC DNA]</scope>
    <source>
        <strain evidence="3">mv1</strain>
    </source>
</reference>
<feature type="compositionally biased region" description="Polar residues" evidence="1">
    <location>
        <begin position="18"/>
        <end position="36"/>
    </location>
</feature>